<dbReference type="AlphaFoldDB" id="A7S3A5"/>
<dbReference type="InParanoid" id="A7S3A5"/>
<sequence>MASNLVEGRISLAYKELEAIPQTLVEKHSKATRELDLSHNKLTDLRFLHDFEDLNTLVLDNNELNNHIKFPYLEKLETLWANHNNITNLSVFVETVAKSFPNLKYFSMMHNQAAPSYFNGGTYNQYKDYRFYVISHLPNLLVLDDTPITEVEREEARKVYGTRRYSIKEKKKKSKEKSLKQK</sequence>
<dbReference type="STRING" id="45351.A7S3A5"/>
<dbReference type="PhylomeDB" id="A7S3A5"/>
<dbReference type="PANTHER" id="PTHR46282">
    <property type="entry name" value="LEUCINE-RICH MELANOCYTE DIFFERENTIATION-ASSOCIATED PROTEIN"/>
    <property type="match status" value="1"/>
</dbReference>
<gene>
    <name evidence="1" type="ORF">NEMVEDRAFT_v1g185153</name>
</gene>
<dbReference type="InterPro" id="IPR032675">
    <property type="entry name" value="LRR_dom_sf"/>
</dbReference>
<dbReference type="eggNOG" id="KOG2450">
    <property type="taxonomic scope" value="Eukaryota"/>
</dbReference>
<dbReference type="OMA" id="FYDYLQY"/>
<dbReference type="HOGENOM" id="CLU_109943_0_0_1"/>
<dbReference type="InterPro" id="IPR001611">
    <property type="entry name" value="Leu-rich_rpt"/>
</dbReference>
<evidence type="ECO:0000313" key="1">
    <source>
        <dbReference type="EMBL" id="EDO41853.1"/>
    </source>
</evidence>
<dbReference type="EMBL" id="DS469572">
    <property type="protein sequence ID" value="EDO41853.1"/>
    <property type="molecule type" value="Genomic_DNA"/>
</dbReference>
<dbReference type="OrthoDB" id="10251250at2759"/>
<evidence type="ECO:0008006" key="3">
    <source>
        <dbReference type="Google" id="ProtNLM"/>
    </source>
</evidence>
<dbReference type="PANTHER" id="PTHR46282:SF1">
    <property type="entry name" value="LEUCINE-RICH REPEAT-CONTAINING PROTEIN 72-LIKE"/>
    <property type="match status" value="1"/>
</dbReference>
<dbReference type="InterPro" id="IPR043313">
    <property type="entry name" value="LRMDA"/>
</dbReference>
<keyword evidence="2" id="KW-1185">Reference proteome</keyword>
<dbReference type="PROSITE" id="PS51450">
    <property type="entry name" value="LRR"/>
    <property type="match status" value="1"/>
</dbReference>
<proteinExistence type="predicted"/>
<dbReference type="Gene3D" id="3.80.10.10">
    <property type="entry name" value="Ribonuclease Inhibitor"/>
    <property type="match status" value="1"/>
</dbReference>
<evidence type="ECO:0000313" key="2">
    <source>
        <dbReference type="Proteomes" id="UP000001593"/>
    </source>
</evidence>
<dbReference type="SUPFAM" id="SSF52058">
    <property type="entry name" value="L domain-like"/>
    <property type="match status" value="1"/>
</dbReference>
<protein>
    <recommendedName>
        <fullName evidence="3">Leucine-rich melanocyte differentiation-associated protein</fullName>
    </recommendedName>
</protein>
<organism evidence="1 2">
    <name type="scientific">Nematostella vectensis</name>
    <name type="common">Starlet sea anemone</name>
    <dbReference type="NCBI Taxonomy" id="45351"/>
    <lineage>
        <taxon>Eukaryota</taxon>
        <taxon>Metazoa</taxon>
        <taxon>Cnidaria</taxon>
        <taxon>Anthozoa</taxon>
        <taxon>Hexacorallia</taxon>
        <taxon>Actiniaria</taxon>
        <taxon>Edwardsiidae</taxon>
        <taxon>Nematostella</taxon>
    </lineage>
</organism>
<name>A7S3A5_NEMVE</name>
<dbReference type="Proteomes" id="UP000001593">
    <property type="component" value="Unassembled WGS sequence"/>
</dbReference>
<reference evidence="1 2" key="1">
    <citation type="journal article" date="2007" name="Science">
        <title>Sea anemone genome reveals ancestral eumetazoan gene repertoire and genomic organization.</title>
        <authorList>
            <person name="Putnam N.H."/>
            <person name="Srivastava M."/>
            <person name="Hellsten U."/>
            <person name="Dirks B."/>
            <person name="Chapman J."/>
            <person name="Salamov A."/>
            <person name="Terry A."/>
            <person name="Shapiro H."/>
            <person name="Lindquist E."/>
            <person name="Kapitonov V.V."/>
            <person name="Jurka J."/>
            <person name="Genikhovich G."/>
            <person name="Grigoriev I.V."/>
            <person name="Lucas S.M."/>
            <person name="Steele R.E."/>
            <person name="Finnerty J.R."/>
            <person name="Technau U."/>
            <person name="Martindale M.Q."/>
            <person name="Rokhsar D.S."/>
        </authorList>
    </citation>
    <scope>NUCLEOTIDE SEQUENCE [LARGE SCALE GENOMIC DNA]</scope>
    <source>
        <strain evidence="2">CH2 X CH6</strain>
    </source>
</reference>
<dbReference type="KEGG" id="nve:5513673"/>
<accession>A7S3A5</accession>